<accession>A0A6N7XYL1</accession>
<keyword evidence="1" id="KW-1133">Transmembrane helix</keyword>
<evidence type="ECO:0000313" key="3">
    <source>
        <dbReference type="Proteomes" id="UP000469523"/>
    </source>
</evidence>
<dbReference type="RefSeq" id="WP_154441502.1">
    <property type="nucleotide sequence ID" value="NZ_JAHLPJ010000001.1"/>
</dbReference>
<gene>
    <name evidence="2" type="ORF">FYJ83_13865</name>
</gene>
<name>A0A6N7XYL1_9FIRM</name>
<dbReference type="Proteomes" id="UP000469523">
    <property type="component" value="Unassembled WGS sequence"/>
</dbReference>
<keyword evidence="3" id="KW-1185">Reference proteome</keyword>
<dbReference type="AlphaFoldDB" id="A0A6N7XYL1"/>
<feature type="transmembrane region" description="Helical" evidence="1">
    <location>
        <begin position="100"/>
        <end position="125"/>
    </location>
</feature>
<protein>
    <submittedName>
        <fullName evidence="2">Uncharacterized protein</fullName>
    </submittedName>
</protein>
<sequence>MDSIKRIFKFQNRDLKKSIGVFWGIILIVNLLSSILSISYNSNIIYGLNSKGGEAISFIGANMMSIFIFIIIYGIIMYYEDFALALSFGVTRKDFYRSAIVNNMLVAIIFGIIQGGLHLIEGYFFKTSGYKLMTEFGIFNTSTDNILFIILSLSVFFLALLSISNLLGVLQYRFGYKLWIGVGVVFLLVLNSTGVSFSIKTIKMLSNMYLWFYSVFNAGSVFILEVILAAICYSIGYFFIRKASIKK</sequence>
<evidence type="ECO:0000313" key="2">
    <source>
        <dbReference type="EMBL" id="MSU02543.1"/>
    </source>
</evidence>
<dbReference type="EMBL" id="VUNQ01000035">
    <property type="protein sequence ID" value="MSU02543.1"/>
    <property type="molecule type" value="Genomic_DNA"/>
</dbReference>
<reference evidence="2 3" key="1">
    <citation type="submission" date="2019-09" db="EMBL/GenBank/DDBJ databases">
        <title>In-depth cultivation of the pig gut microbiome towards novel bacterial diversity and tailored functional studies.</title>
        <authorList>
            <person name="Wylensek D."/>
            <person name="Hitch T.C.A."/>
            <person name="Clavel T."/>
        </authorList>
    </citation>
    <scope>NUCLEOTIDE SEQUENCE [LARGE SCALE GENOMIC DNA]</scope>
    <source>
        <strain evidence="2 3">WCA3-693-APC-4?</strain>
    </source>
</reference>
<feature type="transmembrane region" description="Helical" evidence="1">
    <location>
        <begin position="21"/>
        <end position="40"/>
    </location>
</feature>
<evidence type="ECO:0000256" key="1">
    <source>
        <dbReference type="SAM" id="Phobius"/>
    </source>
</evidence>
<proteinExistence type="predicted"/>
<feature type="transmembrane region" description="Helical" evidence="1">
    <location>
        <begin position="55"/>
        <end position="79"/>
    </location>
</feature>
<feature type="transmembrane region" description="Helical" evidence="1">
    <location>
        <begin position="145"/>
        <end position="166"/>
    </location>
</feature>
<keyword evidence="1" id="KW-0812">Transmembrane</keyword>
<feature type="transmembrane region" description="Helical" evidence="1">
    <location>
        <begin position="178"/>
        <end position="199"/>
    </location>
</feature>
<organism evidence="2 3">
    <name type="scientific">Tissierella pigra</name>
    <dbReference type="NCBI Taxonomy" id="2607614"/>
    <lineage>
        <taxon>Bacteria</taxon>
        <taxon>Bacillati</taxon>
        <taxon>Bacillota</taxon>
        <taxon>Tissierellia</taxon>
        <taxon>Tissierellales</taxon>
        <taxon>Tissierellaceae</taxon>
        <taxon>Tissierella</taxon>
    </lineage>
</organism>
<keyword evidence="1" id="KW-0472">Membrane</keyword>
<comment type="caution">
    <text evidence="2">The sequence shown here is derived from an EMBL/GenBank/DDBJ whole genome shotgun (WGS) entry which is preliminary data.</text>
</comment>
<feature type="transmembrane region" description="Helical" evidence="1">
    <location>
        <begin position="211"/>
        <end position="240"/>
    </location>
</feature>